<dbReference type="AlphaFoldDB" id="A0A4V3SCT5"/>
<dbReference type="EMBL" id="QBLH01000065">
    <property type="protein sequence ID" value="TGZ58094.1"/>
    <property type="molecule type" value="Genomic_DNA"/>
</dbReference>
<evidence type="ECO:0000313" key="1">
    <source>
        <dbReference type="EMBL" id="TGZ58094.1"/>
    </source>
</evidence>
<name>A0A4V3SCT5_9HYME</name>
<evidence type="ECO:0000313" key="2">
    <source>
        <dbReference type="Proteomes" id="UP000310200"/>
    </source>
</evidence>
<keyword evidence="2" id="KW-1185">Reference proteome</keyword>
<reference evidence="1 2" key="1">
    <citation type="journal article" date="2019" name="Philos. Trans. R. Soc. Lond., B, Biol. Sci.">
        <title>Ant behaviour and brain gene expression of defending hosts depend on the ecological success of the intruding social parasite.</title>
        <authorList>
            <person name="Kaur R."/>
            <person name="Stoldt M."/>
            <person name="Jongepier E."/>
            <person name="Feldmeyer B."/>
            <person name="Menzel F."/>
            <person name="Bornberg-Bauer E."/>
            <person name="Foitzik S."/>
        </authorList>
    </citation>
    <scope>NUCLEOTIDE SEQUENCE [LARGE SCALE GENOMIC DNA]</scope>
    <source>
        <tissue evidence="1">Whole body</tissue>
    </source>
</reference>
<protein>
    <submittedName>
        <fullName evidence="1">Uncharacterized protein</fullName>
    </submittedName>
</protein>
<sequence>MNVDSCILSSFGHLGSPLEVDTTATLRLDVGLPTESFTIERSTSSCLALGAIFSPLSDSFALTWTSATSTGGGGAGFIELSSSATSKPIVAPIFWLACLNESDSITWRHTIKLINSIRLMSIVLPHRYECNESASADV</sequence>
<accession>A0A4V3SCT5</accession>
<comment type="caution">
    <text evidence="1">The sequence shown here is derived from an EMBL/GenBank/DDBJ whole genome shotgun (WGS) entry which is preliminary data.</text>
</comment>
<dbReference type="Proteomes" id="UP000310200">
    <property type="component" value="Unassembled WGS sequence"/>
</dbReference>
<proteinExistence type="predicted"/>
<organism evidence="1 2">
    <name type="scientific">Temnothorax longispinosus</name>
    <dbReference type="NCBI Taxonomy" id="300112"/>
    <lineage>
        <taxon>Eukaryota</taxon>
        <taxon>Metazoa</taxon>
        <taxon>Ecdysozoa</taxon>
        <taxon>Arthropoda</taxon>
        <taxon>Hexapoda</taxon>
        <taxon>Insecta</taxon>
        <taxon>Pterygota</taxon>
        <taxon>Neoptera</taxon>
        <taxon>Endopterygota</taxon>
        <taxon>Hymenoptera</taxon>
        <taxon>Apocrita</taxon>
        <taxon>Aculeata</taxon>
        <taxon>Formicoidea</taxon>
        <taxon>Formicidae</taxon>
        <taxon>Myrmicinae</taxon>
        <taxon>Temnothorax</taxon>
    </lineage>
</organism>
<gene>
    <name evidence="1" type="ORF">DBV15_11205</name>
</gene>